<dbReference type="InterPro" id="IPR003961">
    <property type="entry name" value="FN3_dom"/>
</dbReference>
<dbReference type="InterPro" id="IPR036116">
    <property type="entry name" value="FN3_sf"/>
</dbReference>
<dbReference type="InterPro" id="IPR003305">
    <property type="entry name" value="CenC_carb-bd"/>
</dbReference>
<dbReference type="InterPro" id="IPR013783">
    <property type="entry name" value="Ig-like_fold"/>
</dbReference>
<feature type="domain" description="Fibronectin type-III" evidence="4">
    <location>
        <begin position="276"/>
        <end position="384"/>
    </location>
</feature>
<dbReference type="Gene3D" id="2.60.40.10">
    <property type="entry name" value="Immunoglobulins"/>
    <property type="match status" value="1"/>
</dbReference>
<organism evidence="5 6">
    <name type="scientific">Flavobacterium piscinae</name>
    <dbReference type="NCBI Taxonomy" id="2506424"/>
    <lineage>
        <taxon>Bacteria</taxon>
        <taxon>Pseudomonadati</taxon>
        <taxon>Bacteroidota</taxon>
        <taxon>Flavobacteriia</taxon>
        <taxon>Flavobacteriales</taxon>
        <taxon>Flavobacteriaceae</taxon>
        <taxon>Flavobacterium</taxon>
    </lineage>
</organism>
<feature type="chain" id="PRO_5020395012" evidence="3">
    <location>
        <begin position="21"/>
        <end position="1204"/>
    </location>
</feature>
<reference evidence="6" key="1">
    <citation type="submission" date="2019-01" db="EMBL/GenBank/DDBJ databases">
        <title>Cytophagaceae bacterium strain CAR-16.</title>
        <authorList>
            <person name="Chen W.-M."/>
        </authorList>
    </citation>
    <scope>NUCLEOTIDE SEQUENCE [LARGE SCALE GENOMIC DNA]</scope>
    <source>
        <strain evidence="6">ICH-30</strain>
    </source>
</reference>
<dbReference type="PROSITE" id="PS50853">
    <property type="entry name" value="FN3"/>
    <property type="match status" value="2"/>
</dbReference>
<dbReference type="Gene3D" id="2.60.120.260">
    <property type="entry name" value="Galactose-binding domain-like"/>
    <property type="match status" value="1"/>
</dbReference>
<evidence type="ECO:0000259" key="4">
    <source>
        <dbReference type="PROSITE" id="PS50853"/>
    </source>
</evidence>
<dbReference type="Pfam" id="PF02018">
    <property type="entry name" value="CBM_4_9"/>
    <property type="match status" value="1"/>
</dbReference>
<dbReference type="GO" id="GO:0016798">
    <property type="term" value="F:hydrolase activity, acting on glycosyl bonds"/>
    <property type="evidence" value="ECO:0007669"/>
    <property type="project" value="InterPro"/>
</dbReference>
<protein>
    <submittedName>
        <fullName evidence="5">T9SS type A sorting domain-containing protein</fullName>
    </submittedName>
</protein>
<gene>
    <name evidence="5" type="ORF">EQG68_05610</name>
</gene>
<evidence type="ECO:0000256" key="1">
    <source>
        <dbReference type="ARBA" id="ARBA00022729"/>
    </source>
</evidence>
<keyword evidence="2" id="KW-0378">Hydrolase</keyword>
<dbReference type="OrthoDB" id="1286805at2"/>
<proteinExistence type="predicted"/>
<feature type="domain" description="Fibronectin type-III" evidence="4">
    <location>
        <begin position="166"/>
        <end position="273"/>
    </location>
</feature>
<dbReference type="EMBL" id="SBKQ01000005">
    <property type="protein sequence ID" value="RXR32968.1"/>
    <property type="molecule type" value="Genomic_DNA"/>
</dbReference>
<dbReference type="SMART" id="SM00060">
    <property type="entry name" value="FN3"/>
    <property type="match status" value="3"/>
</dbReference>
<keyword evidence="1 3" id="KW-0732">Signal</keyword>
<evidence type="ECO:0000256" key="2">
    <source>
        <dbReference type="ARBA" id="ARBA00022801"/>
    </source>
</evidence>
<dbReference type="AlphaFoldDB" id="A0A4Q1KS95"/>
<evidence type="ECO:0000313" key="6">
    <source>
        <dbReference type="Proteomes" id="UP000289734"/>
    </source>
</evidence>
<dbReference type="InterPro" id="IPR021655">
    <property type="entry name" value="Put_metal-bd"/>
</dbReference>
<dbReference type="Pfam" id="PF11617">
    <property type="entry name" value="Cu-binding_MopE"/>
    <property type="match status" value="1"/>
</dbReference>
<sequence>MKKFTLLIMLFLSMIGISQNLLTNGDFENGTTGWVFGPPGVVASGEAFYSTANAAGNPWDTELKQTNLSFTGGESYTLTFKARAAANRTMSVNIQNTGIWNDQFRNNAVALTTTMTTYSYTFNATSTNNNAQLNFHMANMGVNTTEAVYIDDVELILNEGGGGETPPAQPVGFVANTPTSSSVFLAIGPNQVGGEIEYRLFYSPTATAPGNPLTATQYSFGSTPGDGNGFSAFGFTLTGLTSGTEYTFWLYQYNSTTDLYSSPNAVTATTLSGSLLPQPVGFVAVSPTSSSIFLAVGSNNTGGDIVYKLFYSPTATAPVDPLTATEYMFGSTPGDANGANAFGFALGGLDSATNYTFWLYQYNTVTSAYSLPASSTNTTLAPPPVLVPPTTNAPIPTRNSANVVSVYSDTYTNIATNYDPNWGQSGHTLVNTAFEAVSGSGNNILHYPNFNYQGTELTGTDLSSMEFLHVDLWTNAPTSTAIVQVSPINAGTGAGEFLVTINHVQGQWVSVDLPKSLFIGMTWDNVIQMKFAANGPGSTTPIDIYLDNVYFWNNPGVSTDATLSDLQVDFASVDGFDSSQLSYTYNIPFGTIDIPQITSATPNDGLASAVITQASTLPGSATVLVTAEDPSVQLTYTVNFAFPPPPAQPVGFVAFNPTATTAFLACGPNNVDGNIVYRLFYSPTATAPVDPTTATEYNFGETAGDGGGASPFGFNIPGLSPSTNYTFYLYQYNTETNQFSSPGTASLTTLAPPPVLWYADNDDDGFGDDNDTLLAVDQPIGYVAVGGDCDDTNDTVYPGATEICYDGRDNDCDGIIDNGCTPIVSVVQPAQCGITLPTIDSYVYANLVAGAQGYRFRVTNLSTNEVQTIDRALRVFRFTQLTSYAFATEYSVEVSVRINNVWQPFYGTPCTVSTPDTTTQIQASQCNTAISNLNNSIFADIVPFATGYRFRVTNTLNPIDVQTIDRPIRDFRMTNLATVEFNTTYNVEVAVRNTDGTYLSYGAVCNITTPMFPTVGLEDAQCDEYLVSSNTETLFAESYPGVEQYRFLLENVSLAYNQTVDRATRTVTLNNFTGLVPGEMYTVRVSIRLNGVWGPYGKSCSIITPGGVGRTDEVSRVDADTVNEFKAVAYPNPFATSFTLDVRTSNTEAVSLTVYDMAGRLLEVREVKAQDVTNYQFGNQYPSGVYNVIVTQGEETRSIRMIKN</sequence>
<dbReference type="SUPFAM" id="SSF49265">
    <property type="entry name" value="Fibronectin type III"/>
    <property type="match status" value="1"/>
</dbReference>
<dbReference type="SUPFAM" id="SSF49785">
    <property type="entry name" value="Galactose-binding domain-like"/>
    <property type="match status" value="1"/>
</dbReference>
<comment type="caution">
    <text evidence="5">The sequence shown here is derived from an EMBL/GenBank/DDBJ whole genome shotgun (WGS) entry which is preliminary data.</text>
</comment>
<dbReference type="Pfam" id="PF18962">
    <property type="entry name" value="Por_Secre_tail"/>
    <property type="match status" value="1"/>
</dbReference>
<dbReference type="NCBIfam" id="TIGR04183">
    <property type="entry name" value="Por_Secre_tail"/>
    <property type="match status" value="1"/>
</dbReference>
<keyword evidence="6" id="KW-1185">Reference proteome</keyword>
<dbReference type="InterPro" id="IPR008979">
    <property type="entry name" value="Galactose-bd-like_sf"/>
</dbReference>
<accession>A0A4Q1KS95</accession>
<feature type="signal peptide" evidence="3">
    <location>
        <begin position="1"/>
        <end position="20"/>
    </location>
</feature>
<dbReference type="RefSeq" id="WP_129463812.1">
    <property type="nucleotide sequence ID" value="NZ_SBKQ01000005.1"/>
</dbReference>
<name>A0A4Q1KS95_9FLAO</name>
<dbReference type="Proteomes" id="UP000289734">
    <property type="component" value="Unassembled WGS sequence"/>
</dbReference>
<evidence type="ECO:0000313" key="5">
    <source>
        <dbReference type="EMBL" id="RXR32968.1"/>
    </source>
</evidence>
<evidence type="ECO:0000256" key="3">
    <source>
        <dbReference type="SAM" id="SignalP"/>
    </source>
</evidence>
<dbReference type="InterPro" id="IPR026444">
    <property type="entry name" value="Secre_tail"/>
</dbReference>